<accession>A0ABW1YPF3</accession>
<proteinExistence type="predicted"/>
<reference evidence="2" key="1">
    <citation type="journal article" date="2019" name="Int. J. Syst. Evol. Microbiol.">
        <title>The Global Catalogue of Microorganisms (GCM) 10K type strain sequencing project: providing services to taxonomists for standard genome sequencing and annotation.</title>
        <authorList>
            <consortium name="The Broad Institute Genomics Platform"/>
            <consortium name="The Broad Institute Genome Sequencing Center for Infectious Disease"/>
            <person name="Wu L."/>
            <person name="Ma J."/>
        </authorList>
    </citation>
    <scope>NUCLEOTIDE SEQUENCE [LARGE SCALE GENOMIC DNA]</scope>
    <source>
        <strain evidence="2">CGMCC 1.13718</strain>
    </source>
</reference>
<sequence>MLMGNHMDLESVVSRYRDAVQSVVLREPRGEPSRWRQHTIGARSWQVIQPVTFTPYAAVRPCSGRCLFCSENLREKEAERHASLLRPAGNYFPQLQQVLKELRGLPLSYSLSGLEMTDDRSWFLQLLETLAIHAARGNPVESRVLYSNASGLVVLGDDPVLTRAITDFGFSWIELSRHHYDEKSNQGIMRFRSSSLAADNMAFEKSVALLNGITDIKLVCIVQTDGVDSLAEMLRYLAWARSLGVKHVIFRELSVLDRRYKANATYRYIDSARVSVGRLMQEFLERNGDALPELKQSTYGYYFTNLVVDDGGLRITFESSDYTLLHEKHDSGRVFKLVFHANGNLCADWNPDRHVLFSAAGEGLHSAE</sequence>
<evidence type="ECO:0000313" key="2">
    <source>
        <dbReference type="Proteomes" id="UP001596425"/>
    </source>
</evidence>
<dbReference type="RefSeq" id="WP_193193864.1">
    <property type="nucleotide sequence ID" value="NZ_JBHSVR010000001.1"/>
</dbReference>
<organism evidence="1 2">
    <name type="scientific">Microbulbifer taiwanensis</name>
    <dbReference type="NCBI Taxonomy" id="986746"/>
    <lineage>
        <taxon>Bacteria</taxon>
        <taxon>Pseudomonadati</taxon>
        <taxon>Pseudomonadota</taxon>
        <taxon>Gammaproteobacteria</taxon>
        <taxon>Cellvibrionales</taxon>
        <taxon>Microbulbiferaceae</taxon>
        <taxon>Microbulbifer</taxon>
    </lineage>
</organism>
<keyword evidence="2" id="KW-1185">Reference proteome</keyword>
<dbReference type="SUPFAM" id="SSF102114">
    <property type="entry name" value="Radical SAM enzymes"/>
    <property type="match status" value="1"/>
</dbReference>
<evidence type="ECO:0000313" key="1">
    <source>
        <dbReference type="EMBL" id="MFC6634406.1"/>
    </source>
</evidence>
<dbReference type="InterPro" id="IPR058240">
    <property type="entry name" value="rSAM_sf"/>
</dbReference>
<protein>
    <recommendedName>
        <fullName evidence="3">Radical SAM protein</fullName>
    </recommendedName>
</protein>
<name>A0ABW1YPF3_9GAMM</name>
<dbReference type="Proteomes" id="UP001596425">
    <property type="component" value="Unassembled WGS sequence"/>
</dbReference>
<comment type="caution">
    <text evidence="1">The sequence shown here is derived from an EMBL/GenBank/DDBJ whole genome shotgun (WGS) entry which is preliminary data.</text>
</comment>
<gene>
    <name evidence="1" type="ORF">ACFQBM_13980</name>
</gene>
<evidence type="ECO:0008006" key="3">
    <source>
        <dbReference type="Google" id="ProtNLM"/>
    </source>
</evidence>
<dbReference type="EMBL" id="JBHSVR010000001">
    <property type="protein sequence ID" value="MFC6634406.1"/>
    <property type="molecule type" value="Genomic_DNA"/>
</dbReference>